<evidence type="ECO:0000313" key="2">
    <source>
        <dbReference type="EMBL" id="CUO15329.1"/>
    </source>
</evidence>
<dbReference type="SUPFAM" id="SSF109604">
    <property type="entry name" value="HD-domain/PDEase-like"/>
    <property type="match status" value="1"/>
</dbReference>
<dbReference type="Proteomes" id="UP000095395">
    <property type="component" value="Unassembled WGS sequence"/>
</dbReference>
<evidence type="ECO:0000259" key="1">
    <source>
        <dbReference type="PROSITE" id="PS51832"/>
    </source>
</evidence>
<dbReference type="RefSeq" id="WP_055302351.1">
    <property type="nucleotide sequence ID" value="NZ_CYYR01000016.1"/>
</dbReference>
<feature type="domain" description="HD-GYP" evidence="1">
    <location>
        <begin position="318"/>
        <end position="539"/>
    </location>
</feature>
<proteinExistence type="predicted"/>
<sequence length="557" mass="65129">MERKLEERSAAQMFDSLMNLYHKAYDDACIFEMIGVSLLKFYDEKRDYGKIVALNSMIAFELIDYERNYTNNKERNSEAAEYFLNVVSLCGHYCEIENRMYRRFFFTAFCNLVSPLSSYSAALRTSMLELYDKAKALWSREDVQALDGNERDFQQLMWKLDENLLAGEEFILECDDKQIGKFFEKTREIVRTKADDDESMRPGGFVQLVTNKDLVYDKKKTGKQVVEEYIAQLKHMPVPDFSDKDYEKTERRILDIYGLANETLFYLQSEEFTAEERNRYVEKFLPDTIRFLNAIPYHFATSTVNEISIRWYENARYVLTEYETKLDFLNKMVIARQPLTYIHSRMVARIASEIAEEMLWKCPELFMQSCGYETIGEVLQNRDKILDYVCNCAMLHDIGKTQIVDVINQQTRPLTDREFALLREHSERGAALLHGDEVFEPYIDVILGHHKTYDGKGGYPADFDNTASSKRILIDMITIADCTDAATDLLGRNYATGKNFYKLLEELEEDAGTRYNPQIVRIISDSKRLKETLDNLTSTGRYSIYYEAYRFIQNTLT</sequence>
<dbReference type="SMART" id="SM00471">
    <property type="entry name" value="HDc"/>
    <property type="match status" value="1"/>
</dbReference>
<dbReference type="PROSITE" id="PS51832">
    <property type="entry name" value="HD_GYP"/>
    <property type="match status" value="1"/>
</dbReference>
<dbReference type="InterPro" id="IPR003607">
    <property type="entry name" value="HD/PDEase_dom"/>
</dbReference>
<gene>
    <name evidence="2" type="ORF">ERS852392_02325</name>
</gene>
<dbReference type="AlphaFoldDB" id="A0A174CTA6"/>
<dbReference type="Pfam" id="PF13487">
    <property type="entry name" value="HD_5"/>
    <property type="match status" value="1"/>
</dbReference>
<accession>A0A174CTA6</accession>
<dbReference type="PANTHER" id="PTHR43155">
    <property type="entry name" value="CYCLIC DI-GMP PHOSPHODIESTERASE PA4108-RELATED"/>
    <property type="match status" value="1"/>
</dbReference>
<dbReference type="EMBL" id="CYYR01000016">
    <property type="protein sequence ID" value="CUO15329.1"/>
    <property type="molecule type" value="Genomic_DNA"/>
</dbReference>
<dbReference type="CDD" id="cd00077">
    <property type="entry name" value="HDc"/>
    <property type="match status" value="1"/>
</dbReference>
<dbReference type="Gene3D" id="1.10.3210.10">
    <property type="entry name" value="Hypothetical protein af1432"/>
    <property type="match status" value="1"/>
</dbReference>
<organism evidence="2 3">
    <name type="scientific">Roseburia inulinivorans</name>
    <dbReference type="NCBI Taxonomy" id="360807"/>
    <lineage>
        <taxon>Bacteria</taxon>
        <taxon>Bacillati</taxon>
        <taxon>Bacillota</taxon>
        <taxon>Clostridia</taxon>
        <taxon>Lachnospirales</taxon>
        <taxon>Lachnospiraceae</taxon>
        <taxon>Roseburia</taxon>
    </lineage>
</organism>
<protein>
    <submittedName>
        <fullName evidence="2">Response regulator containing a CheY-like receiver domain and an HD-GYP domain</fullName>
    </submittedName>
</protein>
<reference evidence="2 3" key="1">
    <citation type="submission" date="2015-09" db="EMBL/GenBank/DDBJ databases">
        <authorList>
            <consortium name="Pathogen Informatics"/>
        </authorList>
    </citation>
    <scope>NUCLEOTIDE SEQUENCE [LARGE SCALE GENOMIC DNA]</scope>
    <source>
        <strain evidence="2 3">2789STDY5608835</strain>
    </source>
</reference>
<dbReference type="InterPro" id="IPR037522">
    <property type="entry name" value="HD_GYP_dom"/>
</dbReference>
<evidence type="ECO:0000313" key="3">
    <source>
        <dbReference type="Proteomes" id="UP000095395"/>
    </source>
</evidence>
<name>A0A174CTA6_9FIRM</name>
<dbReference type="PANTHER" id="PTHR43155:SF2">
    <property type="entry name" value="CYCLIC DI-GMP PHOSPHODIESTERASE PA4108"/>
    <property type="match status" value="1"/>
</dbReference>